<organism evidence="1 2">
    <name type="scientific">Pseudoalteromonas luteoviolacea NCIMB 1942</name>
    <dbReference type="NCBI Taxonomy" id="1365253"/>
    <lineage>
        <taxon>Bacteria</taxon>
        <taxon>Pseudomonadati</taxon>
        <taxon>Pseudomonadota</taxon>
        <taxon>Gammaproteobacteria</taxon>
        <taxon>Alteromonadales</taxon>
        <taxon>Pseudoalteromonadaceae</taxon>
        <taxon>Pseudoalteromonas</taxon>
    </lineage>
</organism>
<protein>
    <submittedName>
        <fullName evidence="1">Uncharacterized protein</fullName>
    </submittedName>
</protein>
<dbReference type="AlphaFoldDB" id="A0A167HBK4"/>
<evidence type="ECO:0000313" key="1">
    <source>
        <dbReference type="EMBL" id="KZN57943.1"/>
    </source>
</evidence>
<name>A0A167HBK4_9GAMM</name>
<dbReference type="InterPro" id="IPR011659">
    <property type="entry name" value="WD40"/>
</dbReference>
<accession>A0A167HBK4</accession>
<dbReference type="PATRIC" id="fig|1365253.3.peg.452"/>
<dbReference type="Pfam" id="PF07676">
    <property type="entry name" value="PD40"/>
    <property type="match status" value="1"/>
</dbReference>
<dbReference type="Proteomes" id="UP000076587">
    <property type="component" value="Unassembled WGS sequence"/>
</dbReference>
<dbReference type="EMBL" id="AUXT01000020">
    <property type="protein sequence ID" value="KZN57943.1"/>
    <property type="molecule type" value="Genomic_DNA"/>
</dbReference>
<sequence length="53" mass="6009">MGETINTSMREASASVTPDGKYLFFNRATQNNDSDIYWVGAQIIKTLKKRVKI</sequence>
<comment type="caution">
    <text evidence="1">The sequence shown here is derived from an EMBL/GenBank/DDBJ whole genome shotgun (WGS) entry which is preliminary data.</text>
</comment>
<reference evidence="1 2" key="1">
    <citation type="submission" date="2013-07" db="EMBL/GenBank/DDBJ databases">
        <title>Comparative Genomic and Metabolomic Analysis of Twelve Strains of Pseudoalteromonas luteoviolacea.</title>
        <authorList>
            <person name="Vynne N.G."/>
            <person name="Mansson M."/>
            <person name="Gram L."/>
        </authorList>
    </citation>
    <scope>NUCLEOTIDE SEQUENCE [LARGE SCALE GENOMIC DNA]</scope>
    <source>
        <strain evidence="1 2">NCIMB 1942</strain>
    </source>
</reference>
<dbReference type="RefSeq" id="WP_231100771.1">
    <property type="nucleotide sequence ID" value="NZ_AUXT01000020.1"/>
</dbReference>
<evidence type="ECO:0000313" key="2">
    <source>
        <dbReference type="Proteomes" id="UP000076587"/>
    </source>
</evidence>
<gene>
    <name evidence="1" type="ORF">N482_23025</name>
</gene>
<proteinExistence type="predicted"/>